<organism evidence="1 2">
    <name type="scientific">Rhizobium tumorigenes</name>
    <dbReference type="NCBI Taxonomy" id="2041385"/>
    <lineage>
        <taxon>Bacteria</taxon>
        <taxon>Pseudomonadati</taxon>
        <taxon>Pseudomonadota</taxon>
        <taxon>Alphaproteobacteria</taxon>
        <taxon>Hyphomicrobiales</taxon>
        <taxon>Rhizobiaceae</taxon>
        <taxon>Rhizobium/Agrobacterium group</taxon>
        <taxon>Rhizobium</taxon>
    </lineage>
</organism>
<reference evidence="2" key="2">
    <citation type="journal article" date="2023" name="MicrobiologyOpen">
        <title>Genomics of the tumorigenes clade of the family Rhizobiaceae and description of Rhizobium rhododendri sp. nov.</title>
        <authorList>
            <person name="Kuzmanovic N."/>
            <person name="diCenzo G.C."/>
            <person name="Bunk B."/>
            <person name="Sproeer C."/>
            <person name="Fruehling A."/>
            <person name="Neumann-Schaal M."/>
            <person name="Overmann J."/>
            <person name="Smalla K."/>
        </authorList>
    </citation>
    <scope>NUCLEOTIDE SEQUENCE [LARGE SCALE GENOMIC DNA]</scope>
    <source>
        <strain evidence="2">1078</strain>
        <plasmid evidence="2">unnamed3</plasmid>
    </source>
</reference>
<dbReference type="RefSeq" id="WP_154677477.1">
    <property type="nucleotide sequence ID" value="NZ_CP117260.1"/>
</dbReference>
<keyword evidence="1" id="KW-0614">Plasmid</keyword>
<name>A0AAF1KQ04_9HYPH</name>
<accession>A0AAF1KQ04</accession>
<proteinExistence type="predicted"/>
<dbReference type="Proteomes" id="UP000249499">
    <property type="component" value="Plasmid unnamed3"/>
</dbReference>
<dbReference type="AlphaFoldDB" id="A0AAF1KQ04"/>
<evidence type="ECO:0000313" key="1">
    <source>
        <dbReference type="EMBL" id="WFR99228.1"/>
    </source>
</evidence>
<sequence length="49" mass="5604">MDDEIYNSAACNCADPVELREMTMLSSDRYISIRAREVQNSELLVNAHE</sequence>
<dbReference type="KEGG" id="rtu:PR017_27965"/>
<gene>
    <name evidence="1" type="ORF">PR017_27965</name>
</gene>
<protein>
    <submittedName>
        <fullName evidence="1">Uncharacterized protein</fullName>
    </submittedName>
</protein>
<reference evidence="1 2" key="1">
    <citation type="journal article" date="2018" name="Sci. Rep.">
        <title>Rhizobium tumorigenes sp. nov., a novel plant tumorigenic bacterium isolated from cane gall tumors on thornless blackberry.</title>
        <authorList>
            <person name="Kuzmanovi N."/>
            <person name="Smalla K."/>
            <person name="Gronow S."/>
            <person name="PuBawska J."/>
        </authorList>
    </citation>
    <scope>NUCLEOTIDE SEQUENCE [LARGE SCALE GENOMIC DNA]</scope>
    <source>
        <strain evidence="1 2">1078</strain>
    </source>
</reference>
<evidence type="ECO:0000313" key="2">
    <source>
        <dbReference type="Proteomes" id="UP000249499"/>
    </source>
</evidence>
<geneLocation type="plasmid" evidence="1 2">
    <name>unnamed3</name>
</geneLocation>
<dbReference type="EMBL" id="CP117260">
    <property type="protein sequence ID" value="WFR99228.1"/>
    <property type="molecule type" value="Genomic_DNA"/>
</dbReference>
<keyword evidence="2" id="KW-1185">Reference proteome</keyword>